<dbReference type="Pfam" id="PF01435">
    <property type="entry name" value="Peptidase_M48"/>
    <property type="match status" value="1"/>
</dbReference>
<reference evidence="10" key="1">
    <citation type="journal article" date="2019" name="Int. J. Syst. Evol. Microbiol.">
        <title>The Global Catalogue of Microorganisms (GCM) 10K type strain sequencing project: providing services to taxonomists for standard genome sequencing and annotation.</title>
        <authorList>
            <consortium name="The Broad Institute Genomics Platform"/>
            <consortium name="The Broad Institute Genome Sequencing Center for Infectious Disease"/>
            <person name="Wu L."/>
            <person name="Ma J."/>
        </authorList>
    </citation>
    <scope>NUCLEOTIDE SEQUENCE [LARGE SCALE GENOMIC DNA]</scope>
    <source>
        <strain evidence="10">JCM 17804</strain>
    </source>
</reference>
<keyword evidence="10" id="KW-1185">Reference proteome</keyword>
<evidence type="ECO:0000256" key="2">
    <source>
        <dbReference type="ARBA" id="ARBA00022670"/>
    </source>
</evidence>
<evidence type="ECO:0000256" key="1">
    <source>
        <dbReference type="ARBA" id="ARBA00001947"/>
    </source>
</evidence>
<organism evidence="9 10">
    <name type="scientific">Variovorax defluvii</name>
    <dbReference type="NCBI Taxonomy" id="913761"/>
    <lineage>
        <taxon>Bacteria</taxon>
        <taxon>Pseudomonadati</taxon>
        <taxon>Pseudomonadota</taxon>
        <taxon>Betaproteobacteria</taxon>
        <taxon>Burkholderiales</taxon>
        <taxon>Comamonadaceae</taxon>
        <taxon>Variovorax</taxon>
    </lineage>
</organism>
<protein>
    <submittedName>
        <fullName evidence="9">M48 family metalloprotease</fullName>
    </submittedName>
</protein>
<keyword evidence="4" id="KW-0378">Hydrolase</keyword>
<dbReference type="EMBL" id="BAABGJ010000081">
    <property type="protein sequence ID" value="GAA4359484.1"/>
    <property type="molecule type" value="Genomic_DNA"/>
</dbReference>
<keyword evidence="2" id="KW-0645">Protease</keyword>
<sequence>MLNVPQTDASYEARLSRSAMPRRISNTTPTRRSRPLLRTLCAALLIAGQLAMPPLAGAQILPGMGDGGEMTASAERRLGDQIARELYRDPDYIDDPVLGDYVQDIWQRLLAAARMRGDLTPELDERFAWTVLLGRDRSINAFALPGGYLGMHLGLIAVTGSRDELATVLGHELSHVTQRHISRIMAKQNRQMPLLLAGMILGMIAAGKSRNADAGQAVLMGSQAAFMQSQLSFSRDMEREADRVGFGVMTQAGFAPQGAAAMFEKLQYASRLNDNGSYPYLRSHPLNSERISDMQGRFQFKPGSGATMPLAMDHAMIAARARVLMRPGVDVLRLYIDAAGSGEFARSTPAQQAGTLYAAAFSSNELRDYKAARAFSQRLMARTSEDPAAARLARLLAAEIELTAGDAPKASALLDPKARDRAEMMLAAQAAAASRQPGPMVAPLRDWVATHPRDAGAWRALGNLYTAQNDTLRAIRADAEANVAVLDYPGARDRFKAAQEFIRKGAGPIDHYEASIVDTRARAIEVLVKEQAAEPPIK</sequence>
<keyword evidence="6 9" id="KW-0482">Metalloprotease</keyword>
<evidence type="ECO:0000256" key="4">
    <source>
        <dbReference type="ARBA" id="ARBA00022801"/>
    </source>
</evidence>
<evidence type="ECO:0000256" key="6">
    <source>
        <dbReference type="ARBA" id="ARBA00023049"/>
    </source>
</evidence>
<proteinExistence type="predicted"/>
<feature type="domain" description="Peptidase M48" evidence="8">
    <location>
        <begin position="129"/>
        <end position="296"/>
    </location>
</feature>
<evidence type="ECO:0000259" key="8">
    <source>
        <dbReference type="Pfam" id="PF01435"/>
    </source>
</evidence>
<dbReference type="Gene3D" id="3.30.2010.10">
    <property type="entry name" value="Metalloproteases ('zincins'), catalytic domain"/>
    <property type="match status" value="1"/>
</dbReference>
<name>A0ABP8IIE0_9BURK</name>
<dbReference type="InterPro" id="IPR001915">
    <property type="entry name" value="Peptidase_M48"/>
</dbReference>
<evidence type="ECO:0000313" key="10">
    <source>
        <dbReference type="Proteomes" id="UP001500975"/>
    </source>
</evidence>
<keyword evidence="3" id="KW-0479">Metal-binding</keyword>
<comment type="caution">
    <text evidence="9">The sequence shown here is derived from an EMBL/GenBank/DDBJ whole genome shotgun (WGS) entry which is preliminary data.</text>
</comment>
<dbReference type="GO" id="GO:0008237">
    <property type="term" value="F:metallopeptidase activity"/>
    <property type="evidence" value="ECO:0007669"/>
    <property type="project" value="UniProtKB-KW"/>
</dbReference>
<evidence type="ECO:0000256" key="7">
    <source>
        <dbReference type="SAM" id="MobiDB-lite"/>
    </source>
</evidence>
<gene>
    <name evidence="9" type="ORF">GCM10023165_55640</name>
</gene>
<feature type="compositionally biased region" description="Low complexity" evidence="7">
    <location>
        <begin position="21"/>
        <end position="31"/>
    </location>
</feature>
<evidence type="ECO:0000256" key="5">
    <source>
        <dbReference type="ARBA" id="ARBA00022833"/>
    </source>
</evidence>
<dbReference type="PANTHER" id="PTHR22726:SF1">
    <property type="entry name" value="METALLOENDOPEPTIDASE OMA1, MITOCHONDRIAL"/>
    <property type="match status" value="1"/>
</dbReference>
<keyword evidence="5" id="KW-0862">Zinc</keyword>
<accession>A0ABP8IIE0</accession>
<evidence type="ECO:0000256" key="3">
    <source>
        <dbReference type="ARBA" id="ARBA00022723"/>
    </source>
</evidence>
<dbReference type="InterPro" id="IPR051156">
    <property type="entry name" value="Mito/Outer_Membr_Metalloprot"/>
</dbReference>
<comment type="cofactor">
    <cofactor evidence="1">
        <name>Zn(2+)</name>
        <dbReference type="ChEBI" id="CHEBI:29105"/>
    </cofactor>
</comment>
<feature type="region of interest" description="Disordered" evidence="7">
    <location>
        <begin position="1"/>
        <end position="31"/>
    </location>
</feature>
<dbReference type="PANTHER" id="PTHR22726">
    <property type="entry name" value="METALLOENDOPEPTIDASE OMA1"/>
    <property type="match status" value="1"/>
</dbReference>
<dbReference type="Proteomes" id="UP001500975">
    <property type="component" value="Unassembled WGS sequence"/>
</dbReference>
<evidence type="ECO:0000313" key="9">
    <source>
        <dbReference type="EMBL" id="GAA4359484.1"/>
    </source>
</evidence>